<dbReference type="EMBL" id="CP017080">
    <property type="protein sequence ID" value="AOH53177.1"/>
    <property type="molecule type" value="Genomic_DNA"/>
</dbReference>
<feature type="transmembrane region" description="Helical" evidence="10">
    <location>
        <begin position="66"/>
        <end position="83"/>
    </location>
</feature>
<evidence type="ECO:0000256" key="2">
    <source>
        <dbReference type="ARBA" id="ARBA00012438"/>
    </source>
</evidence>
<dbReference type="Proteomes" id="UP000077926">
    <property type="component" value="Chromosome"/>
</dbReference>
<protein>
    <recommendedName>
        <fullName evidence="2">histidine kinase</fullName>
        <ecNumber evidence="2">2.7.13.3</ecNumber>
    </recommendedName>
</protein>
<gene>
    <name evidence="13" type="ORF">ABE28_002350</name>
</gene>
<dbReference type="PANTHER" id="PTHR24421:SF10">
    <property type="entry name" value="NITRATE_NITRITE SENSOR PROTEIN NARQ"/>
    <property type="match status" value="1"/>
</dbReference>
<dbReference type="EC" id="2.7.13.3" evidence="2"/>
<evidence type="ECO:0000259" key="11">
    <source>
        <dbReference type="Pfam" id="PF02518"/>
    </source>
</evidence>
<keyword evidence="6" id="KW-0418">Kinase</keyword>
<feature type="transmembrane region" description="Helical" evidence="10">
    <location>
        <begin position="15"/>
        <end position="35"/>
    </location>
</feature>
<dbReference type="KEGG" id="bmur:ABE28_002350"/>
<evidence type="ECO:0000256" key="8">
    <source>
        <dbReference type="ARBA" id="ARBA00023012"/>
    </source>
</evidence>
<keyword evidence="5" id="KW-0547">Nucleotide-binding</keyword>
<dbReference type="AlphaFoldDB" id="A0A1B3XJ05"/>
<feature type="coiled-coil region" evidence="9">
    <location>
        <begin position="152"/>
        <end position="179"/>
    </location>
</feature>
<dbReference type="GO" id="GO:0046983">
    <property type="term" value="F:protein dimerization activity"/>
    <property type="evidence" value="ECO:0007669"/>
    <property type="project" value="InterPro"/>
</dbReference>
<evidence type="ECO:0000256" key="5">
    <source>
        <dbReference type="ARBA" id="ARBA00022741"/>
    </source>
</evidence>
<dbReference type="Gene3D" id="3.30.565.10">
    <property type="entry name" value="Histidine kinase-like ATPase, C-terminal domain"/>
    <property type="match status" value="1"/>
</dbReference>
<keyword evidence="9" id="KW-0175">Coiled coil</keyword>
<keyword evidence="7" id="KW-0067">ATP-binding</keyword>
<dbReference type="SUPFAM" id="SSF55874">
    <property type="entry name" value="ATPase domain of HSP90 chaperone/DNA topoisomerase II/histidine kinase"/>
    <property type="match status" value="1"/>
</dbReference>
<dbReference type="InterPro" id="IPR050482">
    <property type="entry name" value="Sensor_HK_TwoCompSys"/>
</dbReference>
<evidence type="ECO:0000256" key="6">
    <source>
        <dbReference type="ARBA" id="ARBA00022777"/>
    </source>
</evidence>
<dbReference type="STRING" id="264697.ABE28_002350"/>
<dbReference type="InterPro" id="IPR003594">
    <property type="entry name" value="HATPase_dom"/>
</dbReference>
<dbReference type="GO" id="GO:0000155">
    <property type="term" value="F:phosphorelay sensor kinase activity"/>
    <property type="evidence" value="ECO:0007669"/>
    <property type="project" value="InterPro"/>
</dbReference>
<evidence type="ECO:0000256" key="4">
    <source>
        <dbReference type="ARBA" id="ARBA00022679"/>
    </source>
</evidence>
<evidence type="ECO:0000256" key="10">
    <source>
        <dbReference type="SAM" id="Phobius"/>
    </source>
</evidence>
<evidence type="ECO:0000256" key="1">
    <source>
        <dbReference type="ARBA" id="ARBA00000085"/>
    </source>
</evidence>
<dbReference type="PANTHER" id="PTHR24421">
    <property type="entry name" value="NITRATE/NITRITE SENSOR PROTEIN NARX-RELATED"/>
    <property type="match status" value="1"/>
</dbReference>
<evidence type="ECO:0000313" key="14">
    <source>
        <dbReference type="Proteomes" id="UP000077926"/>
    </source>
</evidence>
<dbReference type="Pfam" id="PF07730">
    <property type="entry name" value="HisKA_3"/>
    <property type="match status" value="1"/>
</dbReference>
<feature type="domain" description="Signal transduction histidine kinase subgroup 3 dimerisation and phosphoacceptor" evidence="12">
    <location>
        <begin position="181"/>
        <end position="244"/>
    </location>
</feature>
<dbReference type="GO" id="GO:0005524">
    <property type="term" value="F:ATP binding"/>
    <property type="evidence" value="ECO:0007669"/>
    <property type="project" value="UniProtKB-KW"/>
</dbReference>
<reference evidence="13 14" key="1">
    <citation type="submission" date="2016-08" db="EMBL/GenBank/DDBJ databases">
        <title>Complete genome sequence of Bacillus muralis G25-68, a strain with toxicity to nematodes.</title>
        <authorList>
            <person name="Zheng Z."/>
        </authorList>
    </citation>
    <scope>NUCLEOTIDE SEQUENCE [LARGE SCALE GENOMIC DNA]</scope>
    <source>
        <strain evidence="13 14">G25-68</strain>
    </source>
</reference>
<proteinExistence type="predicted"/>
<dbReference type="GO" id="GO:0016020">
    <property type="term" value="C:membrane"/>
    <property type="evidence" value="ECO:0007669"/>
    <property type="project" value="InterPro"/>
</dbReference>
<evidence type="ECO:0000313" key="13">
    <source>
        <dbReference type="EMBL" id="AOH53177.1"/>
    </source>
</evidence>
<evidence type="ECO:0000256" key="7">
    <source>
        <dbReference type="ARBA" id="ARBA00022840"/>
    </source>
</evidence>
<dbReference type="Pfam" id="PF02518">
    <property type="entry name" value="HATPase_c"/>
    <property type="match status" value="1"/>
</dbReference>
<dbReference type="CDD" id="cd16917">
    <property type="entry name" value="HATPase_UhpB-NarQ-NarX-like"/>
    <property type="match status" value="1"/>
</dbReference>
<dbReference type="Gene3D" id="1.20.5.1930">
    <property type="match status" value="1"/>
</dbReference>
<evidence type="ECO:0000256" key="3">
    <source>
        <dbReference type="ARBA" id="ARBA00022553"/>
    </source>
</evidence>
<keyword evidence="8" id="KW-0902">Two-component regulatory system</keyword>
<feature type="transmembrane region" description="Helical" evidence="10">
    <location>
        <begin position="90"/>
        <end position="109"/>
    </location>
</feature>
<keyword evidence="10" id="KW-0472">Membrane</keyword>
<keyword evidence="10" id="KW-1133">Transmembrane helix</keyword>
<keyword evidence="10" id="KW-0812">Transmembrane</keyword>
<sequence>MISFFYYWRLPESDASRWFVVVAAVGFILNHFLIFHKESFTYKLRIIYLDGILSFGFGFLFQKSTLYLIMVGVVTITLFIIVSDFKKLKLYSLIIVLLWLMVMGTTYFQSGKLDIIDNLSSISFVAFSAIVGDLIRKLIEARDVMSEQFLQLNVAHEELSAAHQQLQSYSQEVEEAARIRERNRIAREIHDTVGHKMTALFVQMELADELIKYDLVKTKDTLKVCRDLAQGALEEVRFSVRALKVEEEAAFLPSVRRLLDDFYQSTSLRSTLDLRGDPSNIPSALQLTIIRLIQESLTNAKRHGDASMSAIKLDCLPEKVLINIEDNGKGTSVIIPGFGLKNMKDRIFEMGGELLYESAVNQGFRIFVEFPLIEKKWVVGGTS</sequence>
<accession>A0A1B3XJ05</accession>
<name>A0A1B3XJ05_9BACI</name>
<keyword evidence="4" id="KW-0808">Transferase</keyword>
<comment type="catalytic activity">
    <reaction evidence="1">
        <text>ATP + protein L-histidine = ADP + protein N-phospho-L-histidine.</text>
        <dbReference type="EC" id="2.7.13.3"/>
    </reaction>
</comment>
<keyword evidence="3" id="KW-0597">Phosphoprotein</keyword>
<dbReference type="InterPro" id="IPR011712">
    <property type="entry name" value="Sig_transdc_His_kin_sub3_dim/P"/>
</dbReference>
<keyword evidence="14" id="KW-1185">Reference proteome</keyword>
<evidence type="ECO:0000259" key="12">
    <source>
        <dbReference type="Pfam" id="PF07730"/>
    </source>
</evidence>
<feature type="domain" description="Histidine kinase/HSP90-like ATPase" evidence="11">
    <location>
        <begin position="287"/>
        <end position="372"/>
    </location>
</feature>
<dbReference type="InterPro" id="IPR036890">
    <property type="entry name" value="HATPase_C_sf"/>
</dbReference>
<evidence type="ECO:0000256" key="9">
    <source>
        <dbReference type="SAM" id="Coils"/>
    </source>
</evidence>
<feature type="transmembrane region" description="Helical" evidence="10">
    <location>
        <begin position="42"/>
        <end position="60"/>
    </location>
</feature>
<organism evidence="13 14">
    <name type="scientific">Peribacillus muralis</name>
    <dbReference type="NCBI Taxonomy" id="264697"/>
    <lineage>
        <taxon>Bacteria</taxon>
        <taxon>Bacillati</taxon>
        <taxon>Bacillota</taxon>
        <taxon>Bacilli</taxon>
        <taxon>Bacillales</taxon>
        <taxon>Bacillaceae</taxon>
        <taxon>Peribacillus</taxon>
    </lineage>
</organism>